<name>A0A2T4IFR9_9RHOO</name>
<dbReference type="Pfam" id="PF25954">
    <property type="entry name" value="Beta-barrel_RND_2"/>
    <property type="match status" value="1"/>
</dbReference>
<dbReference type="InterPro" id="IPR058792">
    <property type="entry name" value="Beta-barrel_RND_2"/>
</dbReference>
<dbReference type="Gene3D" id="2.40.30.170">
    <property type="match status" value="1"/>
</dbReference>
<dbReference type="PANTHER" id="PTHR30469:SF18">
    <property type="entry name" value="RESISTANCE-NODULATION-CELL DIVISION (RND) EFFLUX MEMBRANE FUSION PROTEIN-RELATED"/>
    <property type="match status" value="1"/>
</dbReference>
<evidence type="ECO:0000259" key="3">
    <source>
        <dbReference type="Pfam" id="PF25975"/>
    </source>
</evidence>
<dbReference type="Proteomes" id="UP000241193">
    <property type="component" value="Unassembled WGS sequence"/>
</dbReference>
<dbReference type="OrthoDB" id="9806939at2"/>
<evidence type="ECO:0000313" key="4">
    <source>
        <dbReference type="EMBL" id="PTD96623.1"/>
    </source>
</evidence>
<dbReference type="Pfam" id="PF25975">
    <property type="entry name" value="CzcB_C"/>
    <property type="match status" value="1"/>
</dbReference>
<sequence>MKTFLPLPALLRLIALIAVFGASVPLRAEIPLHRVEANAAADTVPAEATVEAVRQVVVAAQVAGRVLALGADGGDVVRSGALLVSIDAGEAAAAEAAAAAAVVQADAALADARAALARSRQLHERRFVSQAALDQAVAAHDSAAAATAVARANLVRAREAHRHAHLHAPFDGRVAERRIEVGEMVQPGMALMTVYDPAQMRALVDLPQQRLAALERAGPLRARVELPDSGRWIDAAAVTVLPAADQRTHTLRVRVELPVHSDGVLPGMFARVHFLAAEAARLRVPEQAVLRRGELSAVYVAAADGVFTLRQVRLGQRRGDGSIEVLAGLHDGEHVALDPVAAGILAATQRR</sequence>
<accession>A0A2T4IFR9</accession>
<proteinExistence type="inferred from homology"/>
<protein>
    <submittedName>
        <fullName evidence="4">Efflux RND transporter periplasmic adaptor subunit</fullName>
    </submittedName>
</protein>
<dbReference type="PANTHER" id="PTHR30469">
    <property type="entry name" value="MULTIDRUG RESISTANCE PROTEIN MDTA"/>
    <property type="match status" value="1"/>
</dbReference>
<evidence type="ECO:0000259" key="2">
    <source>
        <dbReference type="Pfam" id="PF25954"/>
    </source>
</evidence>
<dbReference type="AlphaFoldDB" id="A0A2T4IFR9"/>
<reference evidence="4 5" key="2">
    <citation type="submission" date="2018-04" db="EMBL/GenBank/DDBJ databases">
        <title>Thauera lacus sp. nov., isolated from an saline lake in Inner Mongolia, China.</title>
        <authorList>
            <person name="Liang Q.-Y."/>
        </authorList>
    </citation>
    <scope>NUCLEOTIDE SEQUENCE [LARGE SCALE GENOMIC DNA]</scope>
    <source>
        <strain evidence="4 5">D20</strain>
    </source>
</reference>
<feature type="domain" description="CusB-like beta-barrel" evidence="2">
    <location>
        <begin position="204"/>
        <end position="276"/>
    </location>
</feature>
<gene>
    <name evidence="4" type="ORF">C8261_07355</name>
</gene>
<dbReference type="GO" id="GO:1990281">
    <property type="term" value="C:efflux pump complex"/>
    <property type="evidence" value="ECO:0007669"/>
    <property type="project" value="TreeGrafter"/>
</dbReference>
<dbReference type="Gene3D" id="1.10.287.470">
    <property type="entry name" value="Helix hairpin bin"/>
    <property type="match status" value="1"/>
</dbReference>
<dbReference type="NCBIfam" id="TIGR01730">
    <property type="entry name" value="RND_mfp"/>
    <property type="match status" value="1"/>
</dbReference>
<dbReference type="GO" id="GO:0015562">
    <property type="term" value="F:efflux transmembrane transporter activity"/>
    <property type="evidence" value="ECO:0007669"/>
    <property type="project" value="TreeGrafter"/>
</dbReference>
<dbReference type="Gene3D" id="2.40.50.100">
    <property type="match status" value="1"/>
</dbReference>
<organism evidence="4 5">
    <name type="scientific">Pseudothauera lacus</name>
    <dbReference type="NCBI Taxonomy" id="2136175"/>
    <lineage>
        <taxon>Bacteria</taxon>
        <taxon>Pseudomonadati</taxon>
        <taxon>Pseudomonadota</taxon>
        <taxon>Betaproteobacteria</taxon>
        <taxon>Rhodocyclales</taxon>
        <taxon>Zoogloeaceae</taxon>
        <taxon>Pseudothauera</taxon>
    </lineage>
</organism>
<dbReference type="RefSeq" id="WP_107493024.1">
    <property type="nucleotide sequence ID" value="NZ_PZKC01000005.1"/>
</dbReference>
<dbReference type="EMBL" id="PZKC01000005">
    <property type="protein sequence ID" value="PTD96623.1"/>
    <property type="molecule type" value="Genomic_DNA"/>
</dbReference>
<evidence type="ECO:0000313" key="5">
    <source>
        <dbReference type="Proteomes" id="UP000241193"/>
    </source>
</evidence>
<reference evidence="4 5" key="1">
    <citation type="submission" date="2018-03" db="EMBL/GenBank/DDBJ databases">
        <authorList>
            <person name="Keele B.F."/>
        </authorList>
    </citation>
    <scope>NUCLEOTIDE SEQUENCE [LARGE SCALE GENOMIC DNA]</scope>
    <source>
        <strain evidence="4 5">D20</strain>
    </source>
</reference>
<feature type="domain" description="CzcB-like C-terminal circularly permuted SH3-like" evidence="3">
    <location>
        <begin position="283"/>
        <end position="337"/>
    </location>
</feature>
<evidence type="ECO:0000256" key="1">
    <source>
        <dbReference type="ARBA" id="ARBA00009477"/>
    </source>
</evidence>
<dbReference type="InterPro" id="IPR058649">
    <property type="entry name" value="CzcB_C"/>
</dbReference>
<dbReference type="InterPro" id="IPR006143">
    <property type="entry name" value="RND_pump_MFP"/>
</dbReference>
<comment type="caution">
    <text evidence="4">The sequence shown here is derived from an EMBL/GenBank/DDBJ whole genome shotgun (WGS) entry which is preliminary data.</text>
</comment>
<dbReference type="Gene3D" id="2.40.420.20">
    <property type="match status" value="1"/>
</dbReference>
<comment type="similarity">
    <text evidence="1">Belongs to the membrane fusion protein (MFP) (TC 8.A.1) family.</text>
</comment>
<keyword evidence="5" id="KW-1185">Reference proteome</keyword>
<dbReference type="SUPFAM" id="SSF111369">
    <property type="entry name" value="HlyD-like secretion proteins"/>
    <property type="match status" value="1"/>
</dbReference>